<gene>
    <name evidence="2" type="ORF">GCM10011600_18970</name>
</gene>
<proteinExistence type="predicted"/>
<evidence type="ECO:0000313" key="2">
    <source>
        <dbReference type="EMBL" id="GHF18243.1"/>
    </source>
</evidence>
<keyword evidence="3" id="KW-1185">Reference proteome</keyword>
<evidence type="ECO:0000313" key="3">
    <source>
        <dbReference type="Proteomes" id="UP000617531"/>
    </source>
</evidence>
<reference evidence="2" key="2">
    <citation type="submission" date="2020-09" db="EMBL/GenBank/DDBJ databases">
        <authorList>
            <person name="Sun Q."/>
            <person name="Zhou Y."/>
        </authorList>
    </citation>
    <scope>NUCLEOTIDE SEQUENCE</scope>
    <source>
        <strain evidence="2">CGMCC 1.16548</strain>
    </source>
</reference>
<dbReference type="InterPro" id="IPR025438">
    <property type="entry name" value="DUF4180"/>
</dbReference>
<dbReference type="EMBL" id="BNAI01000003">
    <property type="protein sequence ID" value="GHF18243.1"/>
    <property type="molecule type" value="Genomic_DNA"/>
</dbReference>
<name>A0A8J3GR76_9MICO</name>
<sequence>MSVTSADAGSGIIHLPLDGPPLAVGQDALDAIGAAWGSDASTIVVPVERLDARFFDLRTGVLSELTQKFVNYRIRLVVLGDVTAHTEASGAFRDYVRETNAGDQVWFVADEAELATRLGVDA</sequence>
<dbReference type="AlphaFoldDB" id="A0A8J3GR76"/>
<organism evidence="2 3">
    <name type="scientific">Pseudolysinimonas yzui</name>
    <dbReference type="NCBI Taxonomy" id="2708254"/>
    <lineage>
        <taxon>Bacteria</taxon>
        <taxon>Bacillati</taxon>
        <taxon>Actinomycetota</taxon>
        <taxon>Actinomycetes</taxon>
        <taxon>Micrococcales</taxon>
        <taxon>Microbacteriaceae</taxon>
        <taxon>Pseudolysinimonas</taxon>
    </lineage>
</organism>
<accession>A0A8J3GR76</accession>
<reference evidence="2" key="1">
    <citation type="journal article" date="2014" name="Int. J. Syst. Evol. Microbiol.">
        <title>Complete genome sequence of Corynebacterium casei LMG S-19264T (=DSM 44701T), isolated from a smear-ripened cheese.</title>
        <authorList>
            <consortium name="US DOE Joint Genome Institute (JGI-PGF)"/>
            <person name="Walter F."/>
            <person name="Albersmeier A."/>
            <person name="Kalinowski J."/>
            <person name="Ruckert C."/>
        </authorList>
    </citation>
    <scope>NUCLEOTIDE SEQUENCE</scope>
    <source>
        <strain evidence="2">CGMCC 1.16548</strain>
    </source>
</reference>
<evidence type="ECO:0000259" key="1">
    <source>
        <dbReference type="Pfam" id="PF13788"/>
    </source>
</evidence>
<protein>
    <recommendedName>
        <fullName evidence="1">DUF4180 domain-containing protein</fullName>
    </recommendedName>
</protein>
<comment type="caution">
    <text evidence="2">The sequence shown here is derived from an EMBL/GenBank/DDBJ whole genome shotgun (WGS) entry which is preliminary data.</text>
</comment>
<dbReference type="Proteomes" id="UP000617531">
    <property type="component" value="Unassembled WGS sequence"/>
</dbReference>
<feature type="domain" description="DUF4180" evidence="1">
    <location>
        <begin position="10"/>
        <end position="118"/>
    </location>
</feature>
<dbReference type="Pfam" id="PF13788">
    <property type="entry name" value="DUF4180"/>
    <property type="match status" value="1"/>
</dbReference>